<keyword evidence="4" id="KW-0812">Transmembrane</keyword>
<feature type="transmembrane region" description="Helical" evidence="4">
    <location>
        <begin position="277"/>
        <end position="299"/>
    </location>
</feature>
<dbReference type="PRINTS" id="PR00081">
    <property type="entry name" value="GDHRDH"/>
</dbReference>
<evidence type="ECO:0000256" key="2">
    <source>
        <dbReference type="ARBA" id="ARBA00023002"/>
    </source>
</evidence>
<dbReference type="GO" id="GO:0016491">
    <property type="term" value="F:oxidoreductase activity"/>
    <property type="evidence" value="ECO:0007669"/>
    <property type="project" value="UniProtKB-KW"/>
</dbReference>
<feature type="region of interest" description="Disordered" evidence="3">
    <location>
        <begin position="371"/>
        <end position="416"/>
    </location>
</feature>
<gene>
    <name evidence="5" type="ORF">GNLVRS02_ARAD1D20460g</name>
</gene>
<protein>
    <submittedName>
        <fullName evidence="5">ARAD1D20460p</fullName>
    </submittedName>
</protein>
<keyword evidence="4" id="KW-1133">Transmembrane helix</keyword>
<dbReference type="SUPFAM" id="SSF51735">
    <property type="entry name" value="NAD(P)-binding Rossmann-fold domains"/>
    <property type="match status" value="1"/>
</dbReference>
<dbReference type="PANTHER" id="PTHR24320:SF285">
    <property type="entry name" value="RETINOL DEHYDROGENASE 14"/>
    <property type="match status" value="1"/>
</dbReference>
<dbReference type="InterPro" id="IPR036291">
    <property type="entry name" value="NAD(P)-bd_dom_sf"/>
</dbReference>
<keyword evidence="2" id="KW-0560">Oxidoreductase</keyword>
<reference evidence="5" key="2">
    <citation type="submission" date="2014-06" db="EMBL/GenBank/DDBJ databases">
        <title>The complete genome of Blastobotrys (Arxula) adeninivorans LS3 - a yeast of biotechnological interest.</title>
        <authorList>
            <person name="Kunze G."/>
            <person name="Gaillardin C."/>
            <person name="Czernicka M."/>
            <person name="Durrens P."/>
            <person name="Martin T."/>
            <person name="Boer E."/>
            <person name="Gabaldon T."/>
            <person name="Cruz J."/>
            <person name="Talla E."/>
            <person name="Marck C."/>
            <person name="Goffeau A."/>
            <person name="Barbe V."/>
            <person name="Baret P."/>
            <person name="Baronian K."/>
            <person name="Beier S."/>
            <person name="Bleykasten C."/>
            <person name="Bode R."/>
            <person name="Casaregola S."/>
            <person name="Despons L."/>
            <person name="Fairhead C."/>
            <person name="Giersberg M."/>
            <person name="Gierski P."/>
            <person name="Hahnel U."/>
            <person name="Hartmann A."/>
            <person name="Jankowska D."/>
            <person name="Jubin C."/>
            <person name="Jung P."/>
            <person name="Lafontaine I."/>
            <person name="Leh-Louis V."/>
            <person name="Lemaire M."/>
            <person name="Marcet-Houben M."/>
            <person name="Mascher M."/>
            <person name="Morel G."/>
            <person name="Richard G.-F."/>
            <person name="Riechen J."/>
            <person name="Sacerdot C."/>
            <person name="Sarkar A."/>
            <person name="Savel G."/>
            <person name="Schacherer J."/>
            <person name="Sherman D."/>
            <person name="Straub M.-L."/>
            <person name="Stein N."/>
            <person name="Thierry A."/>
            <person name="Trautwein-Schult A."/>
            <person name="Westhof E."/>
            <person name="Worch S."/>
            <person name="Dujon B."/>
            <person name="Souciet J.-L."/>
            <person name="Wincker P."/>
            <person name="Scholz U."/>
            <person name="Neuveglise N."/>
        </authorList>
    </citation>
    <scope>NUCLEOTIDE SEQUENCE</scope>
    <source>
        <strain evidence="5">LS3</strain>
    </source>
</reference>
<name>A0A060TF61_BLAAD</name>
<dbReference type="InterPro" id="IPR002347">
    <property type="entry name" value="SDR_fam"/>
</dbReference>
<dbReference type="Gene3D" id="3.40.50.720">
    <property type="entry name" value="NAD(P)-binding Rossmann-like Domain"/>
    <property type="match status" value="1"/>
</dbReference>
<evidence type="ECO:0000256" key="3">
    <source>
        <dbReference type="SAM" id="MobiDB-lite"/>
    </source>
</evidence>
<evidence type="ECO:0000256" key="1">
    <source>
        <dbReference type="ARBA" id="ARBA00006484"/>
    </source>
</evidence>
<feature type="compositionally biased region" description="Basic and acidic residues" evidence="3">
    <location>
        <begin position="374"/>
        <end position="385"/>
    </location>
</feature>
<accession>A0A060TF61</accession>
<reference evidence="5" key="1">
    <citation type="submission" date="2014-02" db="EMBL/GenBank/DDBJ databases">
        <authorList>
            <person name="Genoscope - CEA"/>
        </authorList>
    </citation>
    <scope>NUCLEOTIDE SEQUENCE</scope>
    <source>
        <strain evidence="5">LS3</strain>
    </source>
</reference>
<dbReference type="EMBL" id="HG937694">
    <property type="protein sequence ID" value="CDP37831.1"/>
    <property type="molecule type" value="Genomic_DNA"/>
</dbReference>
<organism evidence="5">
    <name type="scientific">Blastobotrys adeninivorans</name>
    <name type="common">Yeast</name>
    <name type="synonym">Arxula adeninivorans</name>
    <dbReference type="NCBI Taxonomy" id="409370"/>
    <lineage>
        <taxon>Eukaryota</taxon>
        <taxon>Fungi</taxon>
        <taxon>Dikarya</taxon>
        <taxon>Ascomycota</taxon>
        <taxon>Saccharomycotina</taxon>
        <taxon>Dipodascomycetes</taxon>
        <taxon>Dipodascales</taxon>
        <taxon>Trichomonascaceae</taxon>
        <taxon>Blastobotrys</taxon>
    </lineage>
</organism>
<dbReference type="AlphaFoldDB" id="A0A060TF61"/>
<sequence length="416" mass="46647">MPLNFLGTVAVKGTSAIPYYEQLKQYGPIVATIALTKYYFAGPNNTWERDLHGKVALVTGGTSGLGAVVARELAFRGAQVILLVRSAKDEWLQTFVEDMREATGNFMIYAEECNLSDLYSIRKFCTAWLDNAPPRRLDMVVCCAGVAIPPGSLRQASLDGIEQHLAINYLAHYHLLTMLSPGLRVQPPDRDVRVILTSCVSTVMGDLDVDDLEFEKRGYPKYAVWKVQGAAKLAQAMFAYEFQRQLNAYERPDKAENNVHVTLVDPGMMRSPSFKRFTSLGSVWGLLLYLILWPIWWLFLKTSINGAQSMLYAIMSPELTAEKDVTYISDCRIRKAPPRYEFSDQELQKKLFEVTEKLVLDTEKQSVIAKKRKEQLEKGNEKESRPASAPKTTSANAAGKNSSAKKPSRRGTKKKA</sequence>
<evidence type="ECO:0000313" key="5">
    <source>
        <dbReference type="EMBL" id="CDP37831.1"/>
    </source>
</evidence>
<feature type="compositionally biased region" description="Basic residues" evidence="3">
    <location>
        <begin position="406"/>
        <end position="416"/>
    </location>
</feature>
<feature type="compositionally biased region" description="Low complexity" evidence="3">
    <location>
        <begin position="394"/>
        <end position="405"/>
    </location>
</feature>
<evidence type="ECO:0000256" key="4">
    <source>
        <dbReference type="SAM" id="Phobius"/>
    </source>
</evidence>
<keyword evidence="4" id="KW-0472">Membrane</keyword>
<comment type="similarity">
    <text evidence="1">Belongs to the short-chain dehydrogenases/reductases (SDR) family.</text>
</comment>
<dbReference type="PhylomeDB" id="A0A060TF61"/>
<dbReference type="PANTHER" id="PTHR24320">
    <property type="entry name" value="RETINOL DEHYDROGENASE"/>
    <property type="match status" value="1"/>
</dbReference>
<dbReference type="Pfam" id="PF00106">
    <property type="entry name" value="adh_short"/>
    <property type="match status" value="1"/>
</dbReference>
<proteinExistence type="inferred from homology"/>